<evidence type="ECO:0000313" key="2">
    <source>
        <dbReference type="EMBL" id="WPU95716.1"/>
    </source>
</evidence>
<dbReference type="InterPro" id="IPR025419">
    <property type="entry name" value="DUF4142"/>
</dbReference>
<name>A0ABZ0TRX9_9SPHI</name>
<dbReference type="PANTHER" id="PTHR38593">
    <property type="entry name" value="BLR2558 PROTEIN"/>
    <property type="match status" value="1"/>
</dbReference>
<dbReference type="Gene3D" id="1.20.1260.10">
    <property type="match status" value="1"/>
</dbReference>
<dbReference type="Pfam" id="PF13628">
    <property type="entry name" value="DUF4142"/>
    <property type="match status" value="1"/>
</dbReference>
<keyword evidence="3" id="KW-1185">Reference proteome</keyword>
<sequence>MEVAPRTYRRAVDKDDAKFAVAAANGGIAEVELGTLAQQKAVNQKVKDFGGMMVSDHSKANEEMKALAKSKGITLPTKIDSDEQKVKDNLSSKSGADFDKAYVDNMIEDHKNDIKEFEDATKNLKDPDLKAFAVKTLPTLKMHLEAIQKIHDTMK</sequence>
<feature type="domain" description="DUF4142" evidence="1">
    <location>
        <begin position="15"/>
        <end position="150"/>
    </location>
</feature>
<gene>
    <name evidence="2" type="ORF">SNE25_09315</name>
</gene>
<evidence type="ECO:0000313" key="3">
    <source>
        <dbReference type="Proteomes" id="UP001324380"/>
    </source>
</evidence>
<reference evidence="2 3" key="1">
    <citation type="submission" date="2023-11" db="EMBL/GenBank/DDBJ databases">
        <title>Analysis of the Genomes of Mucilaginibacter gossypii cycad 4 and M. sabulilitoris SNA2: microbes with the potential for plant growth promotion.</title>
        <authorList>
            <person name="Hirsch A.M."/>
            <person name="Humm E."/>
            <person name="Rubbi M."/>
            <person name="Del Vecchio G."/>
            <person name="Ha S.M."/>
            <person name="Pellegrini M."/>
            <person name="Gunsalus R.P."/>
        </authorList>
    </citation>
    <scope>NUCLEOTIDE SEQUENCE [LARGE SCALE GENOMIC DNA]</scope>
    <source>
        <strain evidence="2 3">SNA2</strain>
    </source>
</reference>
<dbReference type="RefSeq" id="WP_321564822.1">
    <property type="nucleotide sequence ID" value="NZ_CP139558.1"/>
</dbReference>
<organism evidence="2 3">
    <name type="scientific">Mucilaginibacter sabulilitoris</name>
    <dbReference type="NCBI Taxonomy" id="1173583"/>
    <lineage>
        <taxon>Bacteria</taxon>
        <taxon>Pseudomonadati</taxon>
        <taxon>Bacteroidota</taxon>
        <taxon>Sphingobacteriia</taxon>
        <taxon>Sphingobacteriales</taxon>
        <taxon>Sphingobacteriaceae</taxon>
        <taxon>Mucilaginibacter</taxon>
    </lineage>
</organism>
<dbReference type="EMBL" id="CP139558">
    <property type="protein sequence ID" value="WPU95716.1"/>
    <property type="molecule type" value="Genomic_DNA"/>
</dbReference>
<dbReference type="PANTHER" id="PTHR38593:SF1">
    <property type="entry name" value="BLR2558 PROTEIN"/>
    <property type="match status" value="1"/>
</dbReference>
<accession>A0ABZ0TRX9</accession>
<dbReference type="InterPro" id="IPR012347">
    <property type="entry name" value="Ferritin-like"/>
</dbReference>
<evidence type="ECO:0000259" key="1">
    <source>
        <dbReference type="Pfam" id="PF13628"/>
    </source>
</evidence>
<proteinExistence type="predicted"/>
<dbReference type="Proteomes" id="UP001324380">
    <property type="component" value="Chromosome"/>
</dbReference>
<protein>
    <submittedName>
        <fullName evidence="2">DUF4142 domain-containing protein</fullName>
    </submittedName>
</protein>